<evidence type="ECO:0000256" key="1">
    <source>
        <dbReference type="SAM" id="MobiDB-lite"/>
    </source>
</evidence>
<feature type="compositionally biased region" description="Basic residues" evidence="1">
    <location>
        <begin position="35"/>
        <end position="46"/>
    </location>
</feature>
<sequence length="142" mass="16850">MEDKDILDNWEDADDDDFEKKMTEREEKYKEKERKRQKRSKIKSHSSSHSTQQAGEASKSPTEDNSPKFKILKRNHSDDNRIDNRTENKLDALNKQTFQERLQNKEATYAEARARVFGQDPTSSHSQQARYTHDTHRVKIKR</sequence>
<feature type="region of interest" description="Disordered" evidence="1">
    <location>
        <begin position="117"/>
        <end position="142"/>
    </location>
</feature>
<dbReference type="PROSITE" id="PS51673">
    <property type="entry name" value="SUZ"/>
    <property type="match status" value="1"/>
</dbReference>
<feature type="region of interest" description="Disordered" evidence="1">
    <location>
        <begin position="1"/>
        <end position="97"/>
    </location>
</feature>
<dbReference type="AlphaFoldDB" id="A0AAV7JW57"/>
<comment type="caution">
    <text evidence="3">The sequence shown here is derived from an EMBL/GenBank/DDBJ whole genome shotgun (WGS) entry which is preliminary data.</text>
</comment>
<feature type="compositionally biased region" description="Polar residues" evidence="1">
    <location>
        <begin position="120"/>
        <end position="130"/>
    </location>
</feature>
<protein>
    <recommendedName>
        <fullName evidence="2">SUZ domain-containing protein</fullName>
    </recommendedName>
</protein>
<evidence type="ECO:0000313" key="3">
    <source>
        <dbReference type="EMBL" id="KAI6652655.1"/>
    </source>
</evidence>
<feature type="compositionally biased region" description="Acidic residues" evidence="1">
    <location>
        <begin position="8"/>
        <end position="17"/>
    </location>
</feature>
<evidence type="ECO:0000259" key="2">
    <source>
        <dbReference type="PROSITE" id="PS51673"/>
    </source>
</evidence>
<keyword evidence="4" id="KW-1185">Reference proteome</keyword>
<gene>
    <name evidence="3" type="ORF">LOD99_4439</name>
</gene>
<dbReference type="InterPro" id="IPR024771">
    <property type="entry name" value="SUZ"/>
</dbReference>
<feature type="compositionally biased region" description="Basic and acidic residues" evidence="1">
    <location>
        <begin position="75"/>
        <end position="92"/>
    </location>
</feature>
<dbReference type="Proteomes" id="UP001165289">
    <property type="component" value="Unassembled WGS sequence"/>
</dbReference>
<accession>A0AAV7JW57</accession>
<proteinExistence type="predicted"/>
<name>A0AAV7JW57_9METZ</name>
<reference evidence="3 4" key="1">
    <citation type="journal article" date="2023" name="BMC Biol.">
        <title>The compact genome of the sponge Oopsacas minuta (Hexactinellida) is lacking key metazoan core genes.</title>
        <authorList>
            <person name="Santini S."/>
            <person name="Schenkelaars Q."/>
            <person name="Jourda C."/>
            <person name="Duchesne M."/>
            <person name="Belahbib H."/>
            <person name="Rocher C."/>
            <person name="Selva M."/>
            <person name="Riesgo A."/>
            <person name="Vervoort M."/>
            <person name="Leys S.P."/>
            <person name="Kodjabachian L."/>
            <person name="Le Bivic A."/>
            <person name="Borchiellini C."/>
            <person name="Claverie J.M."/>
            <person name="Renard E."/>
        </authorList>
    </citation>
    <scope>NUCLEOTIDE SEQUENCE [LARGE SCALE GENOMIC DNA]</scope>
    <source>
        <strain evidence="3">SPO-2</strain>
    </source>
</reference>
<organism evidence="3 4">
    <name type="scientific">Oopsacas minuta</name>
    <dbReference type="NCBI Taxonomy" id="111878"/>
    <lineage>
        <taxon>Eukaryota</taxon>
        <taxon>Metazoa</taxon>
        <taxon>Porifera</taxon>
        <taxon>Hexactinellida</taxon>
        <taxon>Hexasterophora</taxon>
        <taxon>Lyssacinosida</taxon>
        <taxon>Leucopsacidae</taxon>
        <taxon>Oopsacas</taxon>
    </lineage>
</organism>
<feature type="compositionally biased region" description="Polar residues" evidence="1">
    <location>
        <begin position="51"/>
        <end position="60"/>
    </location>
</feature>
<feature type="domain" description="SUZ" evidence="2">
    <location>
        <begin position="36"/>
        <end position="121"/>
    </location>
</feature>
<feature type="compositionally biased region" description="Basic and acidic residues" evidence="1">
    <location>
        <begin position="131"/>
        <end position="142"/>
    </location>
</feature>
<dbReference type="PANTHER" id="PTHR31796:SF2">
    <property type="entry name" value="SUZ DOMAIN-CONTAINING PROTEIN 1"/>
    <property type="match status" value="1"/>
</dbReference>
<feature type="compositionally biased region" description="Basic and acidic residues" evidence="1">
    <location>
        <begin position="18"/>
        <end position="34"/>
    </location>
</feature>
<dbReference type="Pfam" id="PF12752">
    <property type="entry name" value="SUZ"/>
    <property type="match status" value="1"/>
</dbReference>
<dbReference type="EMBL" id="JAKMXF010000298">
    <property type="protein sequence ID" value="KAI6652655.1"/>
    <property type="molecule type" value="Genomic_DNA"/>
</dbReference>
<evidence type="ECO:0000313" key="4">
    <source>
        <dbReference type="Proteomes" id="UP001165289"/>
    </source>
</evidence>
<dbReference type="PANTHER" id="PTHR31796">
    <property type="entry name" value="SUZ DOMAIN-CONTAINING PROTEIN 1"/>
    <property type="match status" value="1"/>
</dbReference>
<dbReference type="InterPro" id="IPR039228">
    <property type="entry name" value="SZRD1"/>
</dbReference>